<sequence length="748" mass="84288">MIILRPGQQEAAAYRSGYLAVPAVPGAGKTTVLAYLGAQLIAEGRTGKGKLLIVTYMNSSAANFKARLARELETRGLPGGRGYEVKTLHSLALTILKESPERLLISGEMTILEQAEQFQLLREVTHRWISGNRNVWEAALETGKQENKEKYLEKWQAKTLDFFKNMISYFKCLGLTAEEMQGYLPALADESPLRWAIEAYNQYRDRLFHLGVQDFDDLIYNARTLLKTDTAVLKRLQKRWSYIFEDEAQDSNLLQEQILLLLAGGSPEDKKGITFTGNLVRVGDSNQSVMGTFTAADPALFRSFCRSREIKNQPLLYSSRSSQNIIDLANHLVSWVATEHPVQACRQALEKQYIKPVPAADPCPNPQPERYTIGSIKSKTNREEISKIAGHASRYIRENKEKTVAILAPDKYILLEAAEQLTLLNAPFRQIAGGQSERRHTARALGAVIEYLAEPHKGSKLVKALSSTLLPELAGEDFPYIKEFLAACRLEELLYPEGAGKQELPEEAATSLLWPSCLAALKRVKTWLTASRIPPESLLLFLAADLGLENEELAIAQRIALQIKELLRSNPAWRLADLAAELQSLESIFDHFTDMVYDRHGYTPEPGVISLATYHKAKGLEWDTVFLTSLTSDSFPSQPDDYFRDHPGYLNKHMANPGALAKAELKALIEPGKIIDPQEEAKKETISERLRLLYVGITRARENLLFSYPEMLYLPGFPKPFKKKPALALQELKRYMRQKKDEFYSEKQ</sequence>
<dbReference type="HOGENOM" id="CLU_362043_0_0_9"/>
<comment type="similarity">
    <text evidence="1">Belongs to the helicase family. UvrD subfamily.</text>
</comment>
<dbReference type="GO" id="GO:0000725">
    <property type="term" value="P:recombinational repair"/>
    <property type="evidence" value="ECO:0007669"/>
    <property type="project" value="TreeGrafter"/>
</dbReference>
<dbReference type="GO" id="GO:0043138">
    <property type="term" value="F:3'-5' DNA helicase activity"/>
    <property type="evidence" value="ECO:0007669"/>
    <property type="project" value="UniProtKB-EC"/>
</dbReference>
<evidence type="ECO:0000256" key="11">
    <source>
        <dbReference type="PROSITE-ProRule" id="PRU00560"/>
    </source>
</evidence>
<dbReference type="SUPFAM" id="SSF52540">
    <property type="entry name" value="P-loop containing nucleoside triphosphate hydrolases"/>
    <property type="match status" value="1"/>
</dbReference>
<dbReference type="GO" id="GO:0033202">
    <property type="term" value="C:DNA helicase complex"/>
    <property type="evidence" value="ECO:0007669"/>
    <property type="project" value="TreeGrafter"/>
</dbReference>
<keyword evidence="2 11" id="KW-0547">Nucleotide-binding</keyword>
<feature type="domain" description="UvrD-like helicase ATP-binding" evidence="12">
    <location>
        <begin position="2"/>
        <end position="322"/>
    </location>
</feature>
<keyword evidence="4 11" id="KW-0347">Helicase</keyword>
<dbReference type="GO" id="GO:0005524">
    <property type="term" value="F:ATP binding"/>
    <property type="evidence" value="ECO:0007669"/>
    <property type="project" value="UniProtKB-UniRule"/>
</dbReference>
<reference evidence="13 14" key="1">
    <citation type="journal article" date="2009" name="Stand. Genomic Sci.">
        <title>Complete genome sequence of Desulfotomaculum acetoxidans type strain (5575).</title>
        <authorList>
            <person name="Spring S."/>
            <person name="Lapidus A."/>
            <person name="Schroder M."/>
            <person name="Gleim D."/>
            <person name="Sims D."/>
            <person name="Meincke L."/>
            <person name="Glavina Del Rio T."/>
            <person name="Tice H."/>
            <person name="Copeland A."/>
            <person name="Cheng J.F."/>
            <person name="Lucas S."/>
            <person name="Chen F."/>
            <person name="Nolan M."/>
            <person name="Bruce D."/>
            <person name="Goodwin L."/>
            <person name="Pitluck S."/>
            <person name="Ivanova N."/>
            <person name="Mavromatis K."/>
            <person name="Mikhailova N."/>
            <person name="Pati A."/>
            <person name="Chen A."/>
            <person name="Palaniappan K."/>
            <person name="Land M."/>
            <person name="Hauser L."/>
            <person name="Chang Y.J."/>
            <person name="Jeffries C.D."/>
            <person name="Chain P."/>
            <person name="Saunders E."/>
            <person name="Brettin T."/>
            <person name="Detter J.C."/>
            <person name="Goker M."/>
            <person name="Bristow J."/>
            <person name="Eisen J.A."/>
            <person name="Markowitz V."/>
            <person name="Hugenholtz P."/>
            <person name="Kyrpides N.C."/>
            <person name="Klenk H.P."/>
            <person name="Han C."/>
        </authorList>
    </citation>
    <scope>NUCLEOTIDE SEQUENCE [LARGE SCALE GENOMIC DNA]</scope>
    <source>
        <strain evidence="14">ATCC 49208 / DSM 771 / VKM B-1644</strain>
    </source>
</reference>
<evidence type="ECO:0000256" key="3">
    <source>
        <dbReference type="ARBA" id="ARBA00022801"/>
    </source>
</evidence>
<evidence type="ECO:0000256" key="1">
    <source>
        <dbReference type="ARBA" id="ARBA00009922"/>
    </source>
</evidence>
<evidence type="ECO:0000256" key="2">
    <source>
        <dbReference type="ARBA" id="ARBA00022741"/>
    </source>
</evidence>
<keyword evidence="5 11" id="KW-0067">ATP-binding</keyword>
<feature type="binding site" evidence="11">
    <location>
        <begin position="23"/>
        <end position="30"/>
    </location>
    <ligand>
        <name>ATP</name>
        <dbReference type="ChEBI" id="CHEBI:30616"/>
    </ligand>
</feature>
<dbReference type="Gene3D" id="1.10.10.160">
    <property type="match status" value="1"/>
</dbReference>
<evidence type="ECO:0000259" key="12">
    <source>
        <dbReference type="PROSITE" id="PS51198"/>
    </source>
</evidence>
<evidence type="ECO:0000256" key="6">
    <source>
        <dbReference type="ARBA" id="ARBA00023125"/>
    </source>
</evidence>
<dbReference type="EC" id="5.6.2.4" evidence="9"/>
<comment type="catalytic activity">
    <reaction evidence="10">
        <text>ATP + H2O = ADP + phosphate + H(+)</text>
        <dbReference type="Rhea" id="RHEA:13065"/>
        <dbReference type="ChEBI" id="CHEBI:15377"/>
        <dbReference type="ChEBI" id="CHEBI:15378"/>
        <dbReference type="ChEBI" id="CHEBI:30616"/>
        <dbReference type="ChEBI" id="CHEBI:43474"/>
        <dbReference type="ChEBI" id="CHEBI:456216"/>
        <dbReference type="EC" id="5.6.2.4"/>
    </reaction>
</comment>
<evidence type="ECO:0000256" key="5">
    <source>
        <dbReference type="ARBA" id="ARBA00022840"/>
    </source>
</evidence>
<dbReference type="RefSeq" id="WP_015759316.1">
    <property type="nucleotide sequence ID" value="NC_013216.1"/>
</dbReference>
<dbReference type="Pfam" id="PF13361">
    <property type="entry name" value="UvrD_C"/>
    <property type="match status" value="1"/>
</dbReference>
<dbReference type="GO" id="GO:0005829">
    <property type="term" value="C:cytosol"/>
    <property type="evidence" value="ECO:0007669"/>
    <property type="project" value="TreeGrafter"/>
</dbReference>
<dbReference type="Gene3D" id="1.10.486.10">
    <property type="entry name" value="PCRA, domain 4"/>
    <property type="match status" value="1"/>
</dbReference>
<dbReference type="PROSITE" id="PS51198">
    <property type="entry name" value="UVRD_HELICASE_ATP_BIND"/>
    <property type="match status" value="1"/>
</dbReference>
<dbReference type="InterPro" id="IPR000212">
    <property type="entry name" value="DNA_helicase_UvrD/REP"/>
</dbReference>
<comment type="catalytic activity">
    <reaction evidence="8">
        <text>Couples ATP hydrolysis with the unwinding of duplex DNA by translocating in the 3'-5' direction.</text>
        <dbReference type="EC" id="5.6.2.4"/>
    </reaction>
</comment>
<dbReference type="EMBL" id="CP001720">
    <property type="protein sequence ID" value="ACV64641.1"/>
    <property type="molecule type" value="Genomic_DNA"/>
</dbReference>
<dbReference type="InterPro" id="IPR013986">
    <property type="entry name" value="DExx_box_DNA_helicase_dom_sf"/>
</dbReference>
<dbReference type="AlphaFoldDB" id="C8VY12"/>
<dbReference type="PANTHER" id="PTHR11070">
    <property type="entry name" value="UVRD / RECB / PCRA DNA HELICASE FAMILY MEMBER"/>
    <property type="match status" value="1"/>
</dbReference>
<accession>C8VY12</accession>
<dbReference type="STRING" id="485916.Dtox_3948"/>
<keyword evidence="3 11" id="KW-0378">Hydrolase</keyword>
<name>C8VY12_DESAS</name>
<proteinExistence type="inferred from homology"/>
<keyword evidence="6" id="KW-0238">DNA-binding</keyword>
<evidence type="ECO:0000256" key="8">
    <source>
        <dbReference type="ARBA" id="ARBA00034617"/>
    </source>
</evidence>
<evidence type="ECO:0000256" key="10">
    <source>
        <dbReference type="ARBA" id="ARBA00048988"/>
    </source>
</evidence>
<dbReference type="KEGG" id="dae:Dtox_3948"/>
<evidence type="ECO:0000256" key="9">
    <source>
        <dbReference type="ARBA" id="ARBA00034808"/>
    </source>
</evidence>
<evidence type="ECO:0000256" key="4">
    <source>
        <dbReference type="ARBA" id="ARBA00022806"/>
    </source>
</evidence>
<dbReference type="Gene3D" id="3.40.50.300">
    <property type="entry name" value="P-loop containing nucleotide triphosphate hydrolases"/>
    <property type="match status" value="2"/>
</dbReference>
<dbReference type="InterPro" id="IPR014017">
    <property type="entry name" value="DNA_helicase_UvrD-like_C"/>
</dbReference>
<dbReference type="InterPro" id="IPR027417">
    <property type="entry name" value="P-loop_NTPase"/>
</dbReference>
<dbReference type="Pfam" id="PF00580">
    <property type="entry name" value="UvrD-helicase"/>
    <property type="match status" value="1"/>
</dbReference>
<keyword evidence="14" id="KW-1185">Reference proteome</keyword>
<dbReference type="GO" id="GO:0016887">
    <property type="term" value="F:ATP hydrolysis activity"/>
    <property type="evidence" value="ECO:0007669"/>
    <property type="project" value="RHEA"/>
</dbReference>
<keyword evidence="7" id="KW-0413">Isomerase</keyword>
<organism evidence="13 14">
    <name type="scientific">Desulfofarcimen acetoxidans (strain ATCC 49208 / DSM 771 / KCTC 5769 / VKM B-1644 / 5575)</name>
    <name type="common">Desulfotomaculum acetoxidans</name>
    <dbReference type="NCBI Taxonomy" id="485916"/>
    <lineage>
        <taxon>Bacteria</taxon>
        <taxon>Bacillati</taxon>
        <taxon>Bacillota</taxon>
        <taxon>Clostridia</taxon>
        <taxon>Eubacteriales</taxon>
        <taxon>Peptococcaceae</taxon>
        <taxon>Desulfofarcimen</taxon>
    </lineage>
</organism>
<evidence type="ECO:0000256" key="7">
    <source>
        <dbReference type="ARBA" id="ARBA00023235"/>
    </source>
</evidence>
<evidence type="ECO:0000313" key="13">
    <source>
        <dbReference type="EMBL" id="ACV64641.1"/>
    </source>
</evidence>
<gene>
    <name evidence="13" type="ordered locus">Dtox_3948</name>
</gene>
<protein>
    <recommendedName>
        <fullName evidence="9">DNA 3'-5' helicase</fullName>
        <ecNumber evidence="9">5.6.2.4</ecNumber>
    </recommendedName>
</protein>
<dbReference type="InterPro" id="IPR014016">
    <property type="entry name" value="UvrD-like_ATP-bd"/>
</dbReference>
<evidence type="ECO:0000313" key="14">
    <source>
        <dbReference type="Proteomes" id="UP000002217"/>
    </source>
</evidence>
<dbReference type="Proteomes" id="UP000002217">
    <property type="component" value="Chromosome"/>
</dbReference>
<dbReference type="PANTHER" id="PTHR11070:SF2">
    <property type="entry name" value="ATP-DEPENDENT DNA HELICASE SRS2"/>
    <property type="match status" value="1"/>
</dbReference>
<dbReference type="GO" id="GO:0003677">
    <property type="term" value="F:DNA binding"/>
    <property type="evidence" value="ECO:0007669"/>
    <property type="project" value="UniProtKB-KW"/>
</dbReference>
<dbReference type="eggNOG" id="COG0210">
    <property type="taxonomic scope" value="Bacteria"/>
</dbReference>